<name>A0ABM5MIM4_GEOTH</name>
<accession>A0ABM5MIM4</accession>
<evidence type="ECO:0000313" key="1">
    <source>
        <dbReference type="EMBL" id="AEV19540.1"/>
    </source>
</evidence>
<sequence>MRMFLYGKGDQTNPLEEHSHVFSVYQRTHRLTRRFDSKGAKTKKNVGFSNFL</sequence>
<protein>
    <submittedName>
        <fullName evidence="1">Transposase</fullName>
    </submittedName>
</protein>
<reference evidence="1 2" key="1">
    <citation type="submission" date="2011-11" db="EMBL/GenBank/DDBJ databases">
        <title>Complete genome sequence of thermophilic Geobacillus thermoleovorans CCB_US3_UF5.</title>
        <authorList>
            <person name="Muhd Sakaff M.K.L."/>
            <person name="Abdul Rahman A.Y."/>
            <person name="Saito J.A."/>
            <person name="Hou S."/>
            <person name="Alam M."/>
        </authorList>
    </citation>
    <scope>NUCLEOTIDE SEQUENCE [LARGE SCALE GENOMIC DNA]</scope>
    <source>
        <strain evidence="1 2">CCB_US3_UF5</strain>
    </source>
</reference>
<evidence type="ECO:0000313" key="2">
    <source>
        <dbReference type="Proteomes" id="UP000005636"/>
    </source>
</evidence>
<proteinExistence type="predicted"/>
<gene>
    <name evidence="1" type="ORF">GTCCBUS3UF5_22340</name>
</gene>
<dbReference type="Proteomes" id="UP000005636">
    <property type="component" value="Chromosome"/>
</dbReference>
<keyword evidence="2" id="KW-1185">Reference proteome</keyword>
<organism evidence="1 2">
    <name type="scientific">Geobacillus thermoleovorans CCB_US3_UF5</name>
    <dbReference type="NCBI Taxonomy" id="1111068"/>
    <lineage>
        <taxon>Bacteria</taxon>
        <taxon>Bacillati</taxon>
        <taxon>Bacillota</taxon>
        <taxon>Bacilli</taxon>
        <taxon>Bacillales</taxon>
        <taxon>Anoxybacillaceae</taxon>
        <taxon>Geobacillus</taxon>
        <taxon>Geobacillus thermoleovorans group</taxon>
    </lineage>
</organism>
<dbReference type="EMBL" id="CP003125">
    <property type="protein sequence ID" value="AEV19540.1"/>
    <property type="molecule type" value="Genomic_DNA"/>
</dbReference>